<evidence type="ECO:0000313" key="1">
    <source>
        <dbReference type="EMBL" id="KAK4578437.1"/>
    </source>
</evidence>
<sequence length="577" mass="65495">MATQQEEEEAKLERFLQWLQVNGVELRGCKIKHCDSKGFGIFSAANQASDGVLLVDPFDLAITPMRVLQDSLLGPECRAMFEGEVDDRFLMNLFLTLERLRKNSSWKPSWLNSFGVGDRIRYLDMLPTSFGNPLWFTDDELLELKGTTLYRATELQKKKLQTLSDDNVKPLVKNLLTLDGDSESEVCFEDFLWENSVFWTCTLNIPLPHSYVFPQTQEEDSNFATTKDSELCTNYISNGEDVKGKDLLISGCRVQNVDSQVNGVTSTAIQGETIWVEGLVPGIDFCNHDLKAAATWEVDRTGSITGVPFSMYLLSSEQSLFETKREISISYSYKGNEELIYLYGFVIDNNPNDYLMAIQSVPFSDSKVQLLEAQKAELRCLLPRSLLDRGFFSEWTAKIEGNDKCEDQVCSHSWSGQRKMPSYLNKLVFPDNFLTALRTIALQEDEIFQVSSMLEELVGSGGERQPSDTEVRAAVWEACGDSGALQLLIDLLQMKMVDLEENSRAEDCDIELLKEVNTTESQELQTPIKETDGLTQQKLRSKNRRSSIIYRRGQKQLTRLFLKEAEHALQLAFSERN</sequence>
<dbReference type="InterPro" id="IPR046341">
    <property type="entry name" value="SET_dom_sf"/>
</dbReference>
<dbReference type="EMBL" id="JAXUIC010000008">
    <property type="protein sequence ID" value="KAK4578437.1"/>
    <property type="molecule type" value="Genomic_DNA"/>
</dbReference>
<evidence type="ECO:0008006" key="3">
    <source>
        <dbReference type="Google" id="ProtNLM"/>
    </source>
</evidence>
<dbReference type="Proteomes" id="UP001324115">
    <property type="component" value="Unassembled WGS sequence"/>
</dbReference>
<dbReference type="PANTHER" id="PTHR13271:SF55">
    <property type="entry name" value="SET DOMAIN-CONTAINING PROTEIN"/>
    <property type="match status" value="1"/>
</dbReference>
<keyword evidence="2" id="KW-1185">Reference proteome</keyword>
<dbReference type="CDD" id="cd10527">
    <property type="entry name" value="SET_LSMT"/>
    <property type="match status" value="1"/>
</dbReference>
<comment type="caution">
    <text evidence="1">The sequence shown here is derived from an EMBL/GenBank/DDBJ whole genome shotgun (WGS) entry which is preliminary data.</text>
</comment>
<reference evidence="1 2" key="1">
    <citation type="journal article" date="2023" name="G3 (Bethesda)">
        <title>A haplotype-resolved chromosome-scale genome for Quercus rubra L. provides insights into the genetics of adaptive traits for red oak species.</title>
        <authorList>
            <person name="Kapoor B."/>
            <person name="Jenkins J."/>
            <person name="Schmutz J."/>
            <person name="Zhebentyayeva T."/>
            <person name="Kuelheim C."/>
            <person name="Coggeshall M."/>
            <person name="Heim C."/>
            <person name="Lasky J.R."/>
            <person name="Leites L."/>
            <person name="Islam-Faridi N."/>
            <person name="Romero-Severson J."/>
            <person name="DeLeo V.L."/>
            <person name="Lucas S.M."/>
            <person name="Lazic D."/>
            <person name="Gailing O."/>
            <person name="Carlson J."/>
            <person name="Staton M."/>
        </authorList>
    </citation>
    <scope>NUCLEOTIDE SEQUENCE [LARGE SCALE GENOMIC DNA]</scope>
    <source>
        <strain evidence="1">Pseudo-F2</strain>
    </source>
</reference>
<dbReference type="Gene3D" id="3.90.1410.10">
    <property type="entry name" value="set domain protein methyltransferase, domain 1"/>
    <property type="match status" value="1"/>
</dbReference>
<dbReference type="PANTHER" id="PTHR13271">
    <property type="entry name" value="UNCHARACTERIZED PUTATIVE METHYLTRANSFERASE"/>
    <property type="match status" value="1"/>
</dbReference>
<evidence type="ECO:0000313" key="2">
    <source>
        <dbReference type="Proteomes" id="UP001324115"/>
    </source>
</evidence>
<gene>
    <name evidence="1" type="ORF">RGQ29_028514</name>
</gene>
<dbReference type="InterPro" id="IPR050600">
    <property type="entry name" value="SETD3_SETD6_MTase"/>
</dbReference>
<organism evidence="1 2">
    <name type="scientific">Quercus rubra</name>
    <name type="common">Northern red oak</name>
    <name type="synonym">Quercus borealis</name>
    <dbReference type="NCBI Taxonomy" id="3512"/>
    <lineage>
        <taxon>Eukaryota</taxon>
        <taxon>Viridiplantae</taxon>
        <taxon>Streptophyta</taxon>
        <taxon>Embryophyta</taxon>
        <taxon>Tracheophyta</taxon>
        <taxon>Spermatophyta</taxon>
        <taxon>Magnoliopsida</taxon>
        <taxon>eudicotyledons</taxon>
        <taxon>Gunneridae</taxon>
        <taxon>Pentapetalae</taxon>
        <taxon>rosids</taxon>
        <taxon>fabids</taxon>
        <taxon>Fagales</taxon>
        <taxon>Fagaceae</taxon>
        <taxon>Quercus</taxon>
    </lineage>
</organism>
<proteinExistence type="predicted"/>
<dbReference type="SUPFAM" id="SSF82199">
    <property type="entry name" value="SET domain"/>
    <property type="match status" value="1"/>
</dbReference>
<name>A0AAN7IMR6_QUERU</name>
<dbReference type="GO" id="GO:0016279">
    <property type="term" value="F:protein-lysine N-methyltransferase activity"/>
    <property type="evidence" value="ECO:0007669"/>
    <property type="project" value="TreeGrafter"/>
</dbReference>
<protein>
    <recommendedName>
        <fullName evidence="3">SET domain-containing protein</fullName>
    </recommendedName>
</protein>
<accession>A0AAN7IMR6</accession>
<dbReference type="AlphaFoldDB" id="A0AAN7IMR6"/>